<reference evidence="4 5" key="2">
    <citation type="submission" date="2018-10" db="EMBL/GenBank/DDBJ databases">
        <authorList>
            <consortium name="Pathogen Informatics"/>
        </authorList>
    </citation>
    <scope>NUCLEOTIDE SEQUENCE [LARGE SCALE GENOMIC DNA]</scope>
</reference>
<dbReference type="SMART" id="SM00248">
    <property type="entry name" value="ANK"/>
    <property type="match status" value="2"/>
</dbReference>
<protein>
    <submittedName>
        <fullName evidence="6">ANK_REP_REGION domain-containing protein</fullName>
    </submittedName>
</protein>
<dbReference type="Pfam" id="PF12796">
    <property type="entry name" value="Ank_2"/>
    <property type="match status" value="1"/>
</dbReference>
<evidence type="ECO:0000313" key="4">
    <source>
        <dbReference type="EMBL" id="VDD94522.1"/>
    </source>
</evidence>
<dbReference type="WBParaSite" id="EVEC_0000989901-mRNA-1">
    <property type="protein sequence ID" value="EVEC_0000989901-mRNA-1"/>
    <property type="gene ID" value="EVEC_0000989901"/>
</dbReference>
<sequence>MAKFNVDRVFRYLMEGNINAAHSTLAEVEDLSSDEKQEALDLALIRASKFGDAEIVKAMIGSGANVKAEDFDKRAPLYWASENGYLDVVKVLVDKGACLDAIDLHAVC</sequence>
<keyword evidence="1" id="KW-0677">Repeat</keyword>
<dbReference type="SUPFAM" id="SSF48403">
    <property type="entry name" value="Ankyrin repeat"/>
    <property type="match status" value="1"/>
</dbReference>
<dbReference type="STRING" id="51028.A0A0N4VGH7"/>
<dbReference type="PANTHER" id="PTHR24188">
    <property type="entry name" value="ANKYRIN REPEAT PROTEIN"/>
    <property type="match status" value="1"/>
</dbReference>
<accession>A0A0N4VGH7</accession>
<evidence type="ECO:0000256" key="2">
    <source>
        <dbReference type="ARBA" id="ARBA00023043"/>
    </source>
</evidence>
<evidence type="ECO:0000256" key="3">
    <source>
        <dbReference type="PROSITE-ProRule" id="PRU00023"/>
    </source>
</evidence>
<dbReference type="OrthoDB" id="427518at2759"/>
<gene>
    <name evidence="4" type="ORF">EVEC_LOCUS9273</name>
</gene>
<dbReference type="PANTHER" id="PTHR24188:SF29">
    <property type="entry name" value="GH09064P"/>
    <property type="match status" value="1"/>
</dbReference>
<organism evidence="6">
    <name type="scientific">Enterobius vermicularis</name>
    <name type="common">Human pinworm</name>
    <dbReference type="NCBI Taxonomy" id="51028"/>
    <lineage>
        <taxon>Eukaryota</taxon>
        <taxon>Metazoa</taxon>
        <taxon>Ecdysozoa</taxon>
        <taxon>Nematoda</taxon>
        <taxon>Chromadorea</taxon>
        <taxon>Rhabditida</taxon>
        <taxon>Spirurina</taxon>
        <taxon>Oxyuridomorpha</taxon>
        <taxon>Oxyuroidea</taxon>
        <taxon>Oxyuridae</taxon>
        <taxon>Enterobius</taxon>
    </lineage>
</organism>
<feature type="repeat" description="ANK" evidence="3">
    <location>
        <begin position="72"/>
        <end position="104"/>
    </location>
</feature>
<dbReference type="InterPro" id="IPR036770">
    <property type="entry name" value="Ankyrin_rpt-contain_sf"/>
</dbReference>
<keyword evidence="5" id="KW-1185">Reference proteome</keyword>
<proteinExistence type="predicted"/>
<dbReference type="AlphaFoldDB" id="A0A0N4VGH7"/>
<dbReference type="Proteomes" id="UP000274131">
    <property type="component" value="Unassembled WGS sequence"/>
</dbReference>
<dbReference type="InterPro" id="IPR002110">
    <property type="entry name" value="Ankyrin_rpt"/>
</dbReference>
<reference evidence="6" key="1">
    <citation type="submission" date="2017-02" db="UniProtKB">
        <authorList>
            <consortium name="WormBaseParasite"/>
        </authorList>
    </citation>
    <scope>IDENTIFICATION</scope>
</reference>
<keyword evidence="2 3" id="KW-0040">ANK repeat</keyword>
<dbReference type="Gene3D" id="1.25.40.20">
    <property type="entry name" value="Ankyrin repeat-containing domain"/>
    <property type="match status" value="1"/>
</dbReference>
<evidence type="ECO:0000313" key="6">
    <source>
        <dbReference type="WBParaSite" id="EVEC_0000989901-mRNA-1"/>
    </source>
</evidence>
<evidence type="ECO:0000256" key="1">
    <source>
        <dbReference type="ARBA" id="ARBA00022737"/>
    </source>
</evidence>
<dbReference type="PROSITE" id="PS50297">
    <property type="entry name" value="ANK_REP_REGION"/>
    <property type="match status" value="1"/>
</dbReference>
<evidence type="ECO:0000313" key="5">
    <source>
        <dbReference type="Proteomes" id="UP000274131"/>
    </source>
</evidence>
<name>A0A0N4VGH7_ENTVE</name>
<dbReference type="EMBL" id="UXUI01009934">
    <property type="protein sequence ID" value="VDD94522.1"/>
    <property type="molecule type" value="Genomic_DNA"/>
</dbReference>
<dbReference type="PROSITE" id="PS50088">
    <property type="entry name" value="ANK_REPEAT"/>
    <property type="match status" value="1"/>
</dbReference>